<dbReference type="SUPFAM" id="SSF53098">
    <property type="entry name" value="Ribonuclease H-like"/>
    <property type="match status" value="1"/>
</dbReference>
<accession>A0A7R8H624</accession>
<dbReference type="InterPro" id="IPR036397">
    <property type="entry name" value="RNaseH_sf"/>
</dbReference>
<dbReference type="InterPro" id="IPR050951">
    <property type="entry name" value="Retrovirus_Pol_polyprotein"/>
</dbReference>
<dbReference type="PANTHER" id="PTHR37984:SF5">
    <property type="entry name" value="PROTEIN NYNRIN-LIKE"/>
    <property type="match status" value="1"/>
</dbReference>
<dbReference type="EMBL" id="HG994582">
    <property type="protein sequence ID" value="CAF2893780.1"/>
    <property type="molecule type" value="Genomic_DNA"/>
</dbReference>
<proteinExistence type="predicted"/>
<evidence type="ECO:0000313" key="2">
    <source>
        <dbReference type="Proteomes" id="UP000675881"/>
    </source>
</evidence>
<reference evidence="1" key="1">
    <citation type="submission" date="2021-02" db="EMBL/GenBank/DDBJ databases">
        <authorList>
            <person name="Bekaert M."/>
        </authorList>
    </citation>
    <scope>NUCLEOTIDE SEQUENCE</scope>
    <source>
        <strain evidence="1">IoA-00</strain>
    </source>
</reference>
<keyword evidence="2" id="KW-1185">Reference proteome</keyword>
<sequence length="305" mass="34257">MIIDKQNINPVLKPYAKILPHLTIDDDLIIFGDIIIIPGLKRDQILQLLQSTDIRNLIEPCEECPSRRSSLHKELLKSDPTSRDVFQKIATDFFEVRGKHYLAIVDPYSNFLLVHKFSSTPTSNRKTQNFFACWGIAHRRSSPHFPQINGLAKSAFKPIKALLLKTGNTESEAFQEGYSNGETHHFDMAHCPHPKLSSEDQCHQDSLLITYHLPMIGRNASTNMTDASPNSMSTQATTLTIQQICSKPSLLARRSGSKIQLPKSGIGQPPFKARSKIENIFSSFHWVEPYVETDTSSGSSKIART</sequence>
<name>A0A7R8H624_LEPSM</name>
<dbReference type="GO" id="GO:0003676">
    <property type="term" value="F:nucleic acid binding"/>
    <property type="evidence" value="ECO:0007669"/>
    <property type="project" value="InterPro"/>
</dbReference>
<dbReference type="Proteomes" id="UP000675881">
    <property type="component" value="Chromosome 3"/>
</dbReference>
<dbReference type="InterPro" id="IPR012337">
    <property type="entry name" value="RNaseH-like_sf"/>
</dbReference>
<organism evidence="1 2">
    <name type="scientific">Lepeophtheirus salmonis</name>
    <name type="common">Salmon louse</name>
    <name type="synonym">Caligus salmonis</name>
    <dbReference type="NCBI Taxonomy" id="72036"/>
    <lineage>
        <taxon>Eukaryota</taxon>
        <taxon>Metazoa</taxon>
        <taxon>Ecdysozoa</taxon>
        <taxon>Arthropoda</taxon>
        <taxon>Crustacea</taxon>
        <taxon>Multicrustacea</taxon>
        <taxon>Hexanauplia</taxon>
        <taxon>Copepoda</taxon>
        <taxon>Siphonostomatoida</taxon>
        <taxon>Caligidae</taxon>
        <taxon>Lepeophtheirus</taxon>
    </lineage>
</organism>
<gene>
    <name evidence="1" type="ORF">LSAA_7908</name>
</gene>
<protein>
    <submittedName>
        <fullName evidence="1">(salmon louse) hypothetical protein</fullName>
    </submittedName>
</protein>
<dbReference type="PANTHER" id="PTHR37984">
    <property type="entry name" value="PROTEIN CBG26694"/>
    <property type="match status" value="1"/>
</dbReference>
<evidence type="ECO:0000313" key="1">
    <source>
        <dbReference type="EMBL" id="CAF2893780.1"/>
    </source>
</evidence>
<dbReference type="OrthoDB" id="6366253at2759"/>
<dbReference type="AlphaFoldDB" id="A0A7R8H624"/>
<dbReference type="Gene3D" id="3.30.420.10">
    <property type="entry name" value="Ribonuclease H-like superfamily/Ribonuclease H"/>
    <property type="match status" value="1"/>
</dbReference>